<evidence type="ECO:0008006" key="6">
    <source>
        <dbReference type="Google" id="ProtNLM"/>
    </source>
</evidence>
<feature type="region of interest" description="Disordered" evidence="2">
    <location>
        <begin position="268"/>
        <end position="288"/>
    </location>
</feature>
<evidence type="ECO:0000313" key="4">
    <source>
        <dbReference type="EMBL" id="KRL84191.1"/>
    </source>
</evidence>
<evidence type="ECO:0000256" key="1">
    <source>
        <dbReference type="SAM" id="Coils"/>
    </source>
</evidence>
<evidence type="ECO:0000313" key="5">
    <source>
        <dbReference type="Proteomes" id="UP000051324"/>
    </source>
</evidence>
<feature type="compositionally biased region" description="Low complexity" evidence="2">
    <location>
        <begin position="160"/>
        <end position="184"/>
    </location>
</feature>
<name>A0A0R1TS35_9LACO</name>
<sequence length="751" mass="80333">MKNKKLLFGATALAATLTTGVKAQADSVNTTQATTQQATTQSPADQVTAAQDNYAQANSAASQAEQAATDAQQSVDSAKEALDSVQATKDQATDEAITTAKNELTATNTAKEDAENTVSDLQTKVDDQQKVVNQAQSELNQANDNLTAATDAKNSADAAVSQAQQAVTDQQQASELASQLQNQANTEQQAVDSAQDAYDTAQAQQTTAEKNLSDAQTNKETADAQVETKTAEVSQVQADVDSAQKALDSQGASDTLSQTQTDYDNAVTAQKDAESDVTAKTEAKQNTDNQLADAQNALNDATTAQQSAQTAVDNATSAQQAQASEVAKLEQQLANANQSTQTSNIQVSVTDELKAAVQKYVNDTYAGADKTTLSNDAKAIQGAWDTQRTTPVSVTSTKYSGSEAIIITTNDYSPIIINYTPSQSDYDLLPQADQYNEYGELSHMTKKLTPSQILEIEQFVADMINATRDAFGISDKVGHVILNQDAIDLAQELAYQDPVTVNKDLAKSIAEKYGVSYATLLNELLYEQTGTYLESPDFMYKYQMVWLKIDVARTFPGLLNRDYKIVGGSLVNKNGNTIYDNNTVGAYSKSILGISPYQLSQVKDTTNKDSYFGFNTASLPPQDTTNPMDRFIYIYPSMITDPSKFDTTSLSPSTTDTSALQSQLATAKDKLNTLNSALSQAQANLDSANTALTNAQNASNALTSAQATLQAANDNLATATTALAQAKQAYEDSLKDTATKEANLQQAQNIW</sequence>
<dbReference type="InterPro" id="IPR051002">
    <property type="entry name" value="UBA_autophagy_assoc_protein"/>
</dbReference>
<feature type="region of interest" description="Disordered" evidence="2">
    <location>
        <begin position="160"/>
        <end position="237"/>
    </location>
</feature>
<keyword evidence="3" id="KW-0732">Signal</keyword>
<dbReference type="eggNOG" id="ENOG5032U9A">
    <property type="taxonomic scope" value="Bacteria"/>
</dbReference>
<gene>
    <name evidence="4" type="ORF">FC32_GL001474</name>
</gene>
<feature type="region of interest" description="Disordered" evidence="2">
    <location>
        <begin position="53"/>
        <end position="94"/>
    </location>
</feature>
<evidence type="ECO:0000256" key="2">
    <source>
        <dbReference type="SAM" id="MobiDB-lite"/>
    </source>
</evidence>
<feature type="coiled-coil region" evidence="1">
    <location>
        <begin position="664"/>
        <end position="729"/>
    </location>
</feature>
<dbReference type="OrthoDB" id="2330178at2"/>
<reference evidence="4 5" key="1">
    <citation type="journal article" date="2015" name="Genome Announc.">
        <title>Expanding the biotechnology potential of lactobacilli through comparative genomics of 213 strains and associated genera.</title>
        <authorList>
            <person name="Sun Z."/>
            <person name="Harris H.M."/>
            <person name="McCann A."/>
            <person name="Guo C."/>
            <person name="Argimon S."/>
            <person name="Zhang W."/>
            <person name="Yang X."/>
            <person name="Jeffery I.B."/>
            <person name="Cooney J.C."/>
            <person name="Kagawa T.F."/>
            <person name="Liu W."/>
            <person name="Song Y."/>
            <person name="Salvetti E."/>
            <person name="Wrobel A."/>
            <person name="Rasinkangas P."/>
            <person name="Parkhill J."/>
            <person name="Rea M.C."/>
            <person name="O'Sullivan O."/>
            <person name="Ritari J."/>
            <person name="Douillard F.P."/>
            <person name="Paul Ross R."/>
            <person name="Yang R."/>
            <person name="Briner A.E."/>
            <person name="Felis G.E."/>
            <person name="de Vos W.M."/>
            <person name="Barrangou R."/>
            <person name="Klaenhammer T.R."/>
            <person name="Caufield P.W."/>
            <person name="Cui Y."/>
            <person name="Zhang H."/>
            <person name="O'Toole P.W."/>
        </authorList>
    </citation>
    <scope>NUCLEOTIDE SEQUENCE [LARGE SCALE GENOMIC DNA]</scope>
    <source>
        <strain evidence="4 5">DSM 16634</strain>
    </source>
</reference>
<feature type="compositionally biased region" description="Basic and acidic residues" evidence="2">
    <location>
        <begin position="271"/>
        <end position="285"/>
    </location>
</feature>
<evidence type="ECO:0000256" key="3">
    <source>
        <dbReference type="SAM" id="SignalP"/>
    </source>
</evidence>
<dbReference type="RefSeq" id="WP_025086832.1">
    <property type="nucleotide sequence ID" value="NZ_AZFT01000053.1"/>
</dbReference>
<feature type="compositionally biased region" description="Polar residues" evidence="2">
    <location>
        <begin position="209"/>
        <end position="219"/>
    </location>
</feature>
<feature type="compositionally biased region" description="Low complexity" evidence="2">
    <location>
        <begin position="192"/>
        <end position="208"/>
    </location>
</feature>
<feature type="compositionally biased region" description="Polar residues" evidence="2">
    <location>
        <begin position="227"/>
        <end position="237"/>
    </location>
</feature>
<feature type="chain" id="PRO_5006411314" description="SEC10/PgrA surface exclusion domain-containing protein" evidence="3">
    <location>
        <begin position="26"/>
        <end position="751"/>
    </location>
</feature>
<dbReference type="PANTHER" id="PTHR31915">
    <property type="entry name" value="SKICH DOMAIN-CONTAINING PROTEIN"/>
    <property type="match status" value="1"/>
</dbReference>
<dbReference type="Proteomes" id="UP000051324">
    <property type="component" value="Unassembled WGS sequence"/>
</dbReference>
<dbReference type="PATRIC" id="fig|1423724.4.peg.1539"/>
<proteinExistence type="predicted"/>
<accession>A0A0R1TS35</accession>
<dbReference type="STRING" id="1423724.FC32_GL001474"/>
<dbReference type="Gene3D" id="1.20.120.330">
    <property type="entry name" value="Nucleotidyltransferases domain 2"/>
    <property type="match status" value="1"/>
</dbReference>
<feature type="compositionally biased region" description="Low complexity" evidence="2">
    <location>
        <begin position="53"/>
        <end position="73"/>
    </location>
</feature>
<dbReference type="PANTHER" id="PTHR31915:SF6">
    <property type="entry name" value="SKICH DOMAIN-CONTAINING PROTEIN"/>
    <property type="match status" value="1"/>
</dbReference>
<dbReference type="EMBL" id="AZFT01000053">
    <property type="protein sequence ID" value="KRL84191.1"/>
    <property type="molecule type" value="Genomic_DNA"/>
</dbReference>
<feature type="signal peptide" evidence="3">
    <location>
        <begin position="1"/>
        <end position="25"/>
    </location>
</feature>
<organism evidence="4 5">
    <name type="scientific">Ligilactobacillus apodemi DSM 16634 = JCM 16172</name>
    <dbReference type="NCBI Taxonomy" id="1423724"/>
    <lineage>
        <taxon>Bacteria</taxon>
        <taxon>Bacillati</taxon>
        <taxon>Bacillota</taxon>
        <taxon>Bacilli</taxon>
        <taxon>Lactobacillales</taxon>
        <taxon>Lactobacillaceae</taxon>
        <taxon>Ligilactobacillus</taxon>
    </lineage>
</organism>
<keyword evidence="1" id="KW-0175">Coiled coil</keyword>
<comment type="caution">
    <text evidence="4">The sequence shown here is derived from an EMBL/GenBank/DDBJ whole genome shotgun (WGS) entry which is preliminary data.</text>
</comment>
<protein>
    <recommendedName>
        <fullName evidence="6">SEC10/PgrA surface exclusion domain-containing protein</fullName>
    </recommendedName>
</protein>
<keyword evidence="5" id="KW-1185">Reference proteome</keyword>
<dbReference type="AlphaFoldDB" id="A0A0R1TS35"/>